<dbReference type="EMBL" id="DF237661">
    <property type="protein sequence ID" value="GAQ91009.1"/>
    <property type="molecule type" value="Genomic_DNA"/>
</dbReference>
<evidence type="ECO:0000313" key="3">
    <source>
        <dbReference type="EMBL" id="GAQ91009.1"/>
    </source>
</evidence>
<name>A0A1Y1ING6_KLENI</name>
<proteinExistence type="predicted"/>
<evidence type="ECO:0000259" key="2">
    <source>
        <dbReference type="Pfam" id="PF23162"/>
    </source>
</evidence>
<reference evidence="3 4" key="1">
    <citation type="journal article" date="2014" name="Nat. Commun.">
        <title>Klebsormidium flaccidum genome reveals primary factors for plant terrestrial adaptation.</title>
        <authorList>
            <person name="Hori K."/>
            <person name="Maruyama F."/>
            <person name="Fujisawa T."/>
            <person name="Togashi T."/>
            <person name="Yamamoto N."/>
            <person name="Seo M."/>
            <person name="Sato S."/>
            <person name="Yamada T."/>
            <person name="Mori H."/>
            <person name="Tajima N."/>
            <person name="Moriyama T."/>
            <person name="Ikeuchi M."/>
            <person name="Watanabe M."/>
            <person name="Wada H."/>
            <person name="Kobayashi K."/>
            <person name="Saito M."/>
            <person name="Masuda T."/>
            <person name="Sasaki-Sekimoto Y."/>
            <person name="Mashiguchi K."/>
            <person name="Awai K."/>
            <person name="Shimojima M."/>
            <person name="Masuda S."/>
            <person name="Iwai M."/>
            <person name="Nobusawa T."/>
            <person name="Narise T."/>
            <person name="Kondo S."/>
            <person name="Saito H."/>
            <person name="Sato R."/>
            <person name="Murakawa M."/>
            <person name="Ihara Y."/>
            <person name="Oshima-Yamada Y."/>
            <person name="Ohtaka K."/>
            <person name="Satoh M."/>
            <person name="Sonobe K."/>
            <person name="Ishii M."/>
            <person name="Ohtani R."/>
            <person name="Kanamori-Sato M."/>
            <person name="Honoki R."/>
            <person name="Miyazaki D."/>
            <person name="Mochizuki H."/>
            <person name="Umetsu J."/>
            <person name="Higashi K."/>
            <person name="Shibata D."/>
            <person name="Kamiya Y."/>
            <person name="Sato N."/>
            <person name="Nakamura Y."/>
            <person name="Tabata S."/>
            <person name="Ida S."/>
            <person name="Kurokawa K."/>
            <person name="Ohta H."/>
        </authorList>
    </citation>
    <scope>NUCLEOTIDE SEQUENCE [LARGE SCALE GENOMIC DNA]</scope>
    <source>
        <strain evidence="3 4">NIES-2285</strain>
    </source>
</reference>
<evidence type="ECO:0000256" key="1">
    <source>
        <dbReference type="SAM" id="MobiDB-lite"/>
    </source>
</evidence>
<sequence>MDTVKRWAYKKGFMLKKGSTGETHLLFNKGRLQILRDAEAAFLETYAKWIEDGRDLFVIEQRTSPTFRMFVDLDYETKKEVSKDELKTVCQCIQRTVLEQVGEHAARCVVSCADKPKATKDGLLKTGVHLVWPDIQVDSENALRLRTWVLAGLHETFGQNDWPKMVDISVYTRAGLRLNGSIKRAECTCRGRDDACNRCQGKGEVFDRRKYAPLVCYAGPSESPELLELCMSSISARVRLTSIRVPFGEERESTHIPQCESMLELEPELQERCHQGKGSRLEADNTLMGLLTRELGEAFPSCFKDGEELSDIVQMSGDDGNPYFLVHTNSCFCHNLGRCHNSNRVYFYIDSQRLLQKCFCTCNTTEGRKMGLCSQYSSAPHPNHYLLSFILHVALVLGFLVAFRKLAPHINNSLQARTEGTSREAIKATQARPPLAQRACHPVAFDKAADAIRKFELCESSFLEDKRHRSRTYLNAVEQSSRCMKHLYRLKRAMPNDMAAENRLDYFVDYIESTMTDSLRAMARQSKRGKALHHMPPTFPLASNVRQ</sequence>
<dbReference type="Proteomes" id="UP000054558">
    <property type="component" value="Unassembled WGS sequence"/>
</dbReference>
<feature type="region of interest" description="Disordered" evidence="1">
    <location>
        <begin position="528"/>
        <end position="547"/>
    </location>
</feature>
<dbReference type="Pfam" id="PF23162">
    <property type="entry name" value="AEP_C962R"/>
    <property type="match status" value="1"/>
</dbReference>
<protein>
    <recommendedName>
        <fullName evidence="2">C962R-like N-terminal AEP domain-containing protein</fullName>
    </recommendedName>
</protein>
<evidence type="ECO:0000313" key="4">
    <source>
        <dbReference type="Proteomes" id="UP000054558"/>
    </source>
</evidence>
<dbReference type="InterPro" id="IPR056443">
    <property type="entry name" value="AEP_C962R"/>
</dbReference>
<feature type="domain" description="C962R-like N-terminal AEP" evidence="2">
    <location>
        <begin position="23"/>
        <end position="183"/>
    </location>
</feature>
<organism evidence="3 4">
    <name type="scientific">Klebsormidium nitens</name>
    <name type="common">Green alga</name>
    <name type="synonym">Ulothrix nitens</name>
    <dbReference type="NCBI Taxonomy" id="105231"/>
    <lineage>
        <taxon>Eukaryota</taxon>
        <taxon>Viridiplantae</taxon>
        <taxon>Streptophyta</taxon>
        <taxon>Klebsormidiophyceae</taxon>
        <taxon>Klebsormidiales</taxon>
        <taxon>Klebsormidiaceae</taxon>
        <taxon>Klebsormidium</taxon>
    </lineage>
</organism>
<accession>A0A1Y1ING6</accession>
<gene>
    <name evidence="3" type="ORF">KFL_007120130</name>
</gene>
<dbReference type="OrthoDB" id="556976at2759"/>
<keyword evidence="4" id="KW-1185">Reference proteome</keyword>
<dbReference type="AlphaFoldDB" id="A0A1Y1ING6"/>